<evidence type="ECO:0000256" key="1">
    <source>
        <dbReference type="SAM" id="MobiDB-lite"/>
    </source>
</evidence>
<proteinExistence type="predicted"/>
<feature type="region of interest" description="Disordered" evidence="1">
    <location>
        <begin position="54"/>
        <end position="80"/>
    </location>
</feature>
<protein>
    <submittedName>
        <fullName evidence="2">Uncharacterized protein</fullName>
    </submittedName>
</protein>
<reference evidence="2 3" key="1">
    <citation type="journal article" date="2019" name="Commun. Biol.">
        <title>The bagworm genome reveals a unique fibroin gene that provides high tensile strength.</title>
        <authorList>
            <person name="Kono N."/>
            <person name="Nakamura H."/>
            <person name="Ohtoshi R."/>
            <person name="Tomita M."/>
            <person name="Numata K."/>
            <person name="Arakawa K."/>
        </authorList>
    </citation>
    <scope>NUCLEOTIDE SEQUENCE [LARGE SCALE GENOMIC DNA]</scope>
</reference>
<gene>
    <name evidence="2" type="ORF">EVAR_83215_1</name>
</gene>
<feature type="region of interest" description="Disordered" evidence="1">
    <location>
        <begin position="1"/>
        <end position="26"/>
    </location>
</feature>
<organism evidence="2 3">
    <name type="scientific">Eumeta variegata</name>
    <name type="common">Bagworm moth</name>
    <name type="synonym">Eumeta japonica</name>
    <dbReference type="NCBI Taxonomy" id="151549"/>
    <lineage>
        <taxon>Eukaryota</taxon>
        <taxon>Metazoa</taxon>
        <taxon>Ecdysozoa</taxon>
        <taxon>Arthropoda</taxon>
        <taxon>Hexapoda</taxon>
        <taxon>Insecta</taxon>
        <taxon>Pterygota</taxon>
        <taxon>Neoptera</taxon>
        <taxon>Endopterygota</taxon>
        <taxon>Lepidoptera</taxon>
        <taxon>Glossata</taxon>
        <taxon>Ditrysia</taxon>
        <taxon>Tineoidea</taxon>
        <taxon>Psychidae</taxon>
        <taxon>Oiketicinae</taxon>
        <taxon>Eumeta</taxon>
    </lineage>
</organism>
<dbReference type="OrthoDB" id="7449809at2759"/>
<sequence>MNSNSGAPRAGEPAPRAPGGTAARGETVQRLLDEKLFSRVFVVYSQRQIKTTNRYATRARDAPERRVHRTARAPAYRSGRRSCCPGTSPFVLVGAEYAVRGTRAPPQSSTNELIGRRARSGSPPCRFPLRVKVCKKIAAAHDTIGSTPRANTSRENRLYDPTKPGGPCASERGSKRFERRGHCRAVIGGPIEGQRELAAHAIGAAGEPRAPPAPGRVRRPEPCGAPRPRSRESGPERARVGRATGTHTPSVASHHENIFGDGTRVNLKVAATKSS</sequence>
<feature type="region of interest" description="Disordered" evidence="1">
    <location>
        <begin position="102"/>
        <end position="121"/>
    </location>
</feature>
<feature type="region of interest" description="Disordered" evidence="1">
    <location>
        <begin position="205"/>
        <end position="259"/>
    </location>
</feature>
<dbReference type="AlphaFoldDB" id="A0A4C1Y5Q8"/>
<feature type="region of interest" description="Disordered" evidence="1">
    <location>
        <begin position="145"/>
        <end position="176"/>
    </location>
</feature>
<evidence type="ECO:0000313" key="2">
    <source>
        <dbReference type="EMBL" id="GBP69897.1"/>
    </source>
</evidence>
<evidence type="ECO:0000313" key="3">
    <source>
        <dbReference type="Proteomes" id="UP000299102"/>
    </source>
</evidence>
<keyword evidence="3" id="KW-1185">Reference proteome</keyword>
<dbReference type="EMBL" id="BGZK01001056">
    <property type="protein sequence ID" value="GBP69897.1"/>
    <property type="molecule type" value="Genomic_DNA"/>
</dbReference>
<comment type="caution">
    <text evidence="2">The sequence shown here is derived from an EMBL/GenBank/DDBJ whole genome shotgun (WGS) entry which is preliminary data.</text>
</comment>
<feature type="compositionally biased region" description="Basic and acidic residues" evidence="1">
    <location>
        <begin position="229"/>
        <end position="239"/>
    </location>
</feature>
<accession>A0A4C1Y5Q8</accession>
<dbReference type="Proteomes" id="UP000299102">
    <property type="component" value="Unassembled WGS sequence"/>
</dbReference>
<name>A0A4C1Y5Q8_EUMVA</name>